<dbReference type="AlphaFoldDB" id="A0A5P1EVF8"/>
<evidence type="ECO:0000313" key="2">
    <source>
        <dbReference type="Proteomes" id="UP000243459"/>
    </source>
</evidence>
<reference evidence="2" key="1">
    <citation type="journal article" date="2017" name="Nat. Commun.">
        <title>The asparagus genome sheds light on the origin and evolution of a young Y chromosome.</title>
        <authorList>
            <person name="Harkess A."/>
            <person name="Zhou J."/>
            <person name="Xu C."/>
            <person name="Bowers J.E."/>
            <person name="Van der Hulst R."/>
            <person name="Ayyampalayam S."/>
            <person name="Mercati F."/>
            <person name="Riccardi P."/>
            <person name="McKain M.R."/>
            <person name="Kakrana A."/>
            <person name="Tang H."/>
            <person name="Ray J."/>
            <person name="Groenendijk J."/>
            <person name="Arikit S."/>
            <person name="Mathioni S.M."/>
            <person name="Nakano M."/>
            <person name="Shan H."/>
            <person name="Telgmann-Rauber A."/>
            <person name="Kanno A."/>
            <person name="Yue Z."/>
            <person name="Chen H."/>
            <person name="Li W."/>
            <person name="Chen Y."/>
            <person name="Xu X."/>
            <person name="Zhang Y."/>
            <person name="Luo S."/>
            <person name="Chen H."/>
            <person name="Gao J."/>
            <person name="Mao Z."/>
            <person name="Pires J.C."/>
            <person name="Luo M."/>
            <person name="Kudrna D."/>
            <person name="Wing R.A."/>
            <person name="Meyers B.C."/>
            <person name="Yi K."/>
            <person name="Kong H."/>
            <person name="Lavrijsen P."/>
            <person name="Sunseri F."/>
            <person name="Falavigna A."/>
            <person name="Ye Y."/>
            <person name="Leebens-Mack J.H."/>
            <person name="Chen G."/>
        </authorList>
    </citation>
    <scope>NUCLEOTIDE SEQUENCE [LARGE SCALE GENOMIC DNA]</scope>
    <source>
        <strain evidence="2">cv. DH0086</strain>
    </source>
</reference>
<sequence>MKVVFDRRGDLAKDLALASWVSILEEEEEEQIDYDYDVYFIDTKESVPGGDVGGSFHILDIEAESDIGTANTTPPSVAKHSVVRRLVSIVESFESKEDVLISSIP</sequence>
<proteinExistence type="predicted"/>
<protein>
    <submittedName>
        <fullName evidence="1">Uncharacterized protein</fullName>
    </submittedName>
</protein>
<name>A0A5P1EVF8_ASPOF</name>
<dbReference type="Proteomes" id="UP000243459">
    <property type="component" value="Chromosome 5"/>
</dbReference>
<keyword evidence="2" id="KW-1185">Reference proteome</keyword>
<organism evidence="1 2">
    <name type="scientific">Asparagus officinalis</name>
    <name type="common">Garden asparagus</name>
    <dbReference type="NCBI Taxonomy" id="4686"/>
    <lineage>
        <taxon>Eukaryota</taxon>
        <taxon>Viridiplantae</taxon>
        <taxon>Streptophyta</taxon>
        <taxon>Embryophyta</taxon>
        <taxon>Tracheophyta</taxon>
        <taxon>Spermatophyta</taxon>
        <taxon>Magnoliopsida</taxon>
        <taxon>Liliopsida</taxon>
        <taxon>Asparagales</taxon>
        <taxon>Asparagaceae</taxon>
        <taxon>Asparagoideae</taxon>
        <taxon>Asparagus</taxon>
    </lineage>
</organism>
<gene>
    <name evidence="1" type="ORF">A4U43_C05F12180</name>
</gene>
<dbReference type="EMBL" id="CM007385">
    <property type="protein sequence ID" value="ONK68481.1"/>
    <property type="molecule type" value="Genomic_DNA"/>
</dbReference>
<accession>A0A5P1EVF8</accession>
<dbReference type="Gramene" id="ONK68481">
    <property type="protein sequence ID" value="ONK68481"/>
    <property type="gene ID" value="A4U43_C05F12180"/>
</dbReference>
<evidence type="ECO:0000313" key="1">
    <source>
        <dbReference type="EMBL" id="ONK68481.1"/>
    </source>
</evidence>